<organism evidence="1">
    <name type="scientific">Anguilla anguilla</name>
    <name type="common">European freshwater eel</name>
    <name type="synonym">Muraena anguilla</name>
    <dbReference type="NCBI Taxonomy" id="7936"/>
    <lineage>
        <taxon>Eukaryota</taxon>
        <taxon>Metazoa</taxon>
        <taxon>Chordata</taxon>
        <taxon>Craniata</taxon>
        <taxon>Vertebrata</taxon>
        <taxon>Euteleostomi</taxon>
        <taxon>Actinopterygii</taxon>
        <taxon>Neopterygii</taxon>
        <taxon>Teleostei</taxon>
        <taxon>Anguilliformes</taxon>
        <taxon>Anguillidae</taxon>
        <taxon>Anguilla</taxon>
    </lineage>
</organism>
<dbReference type="EMBL" id="GBXM01108116">
    <property type="protein sequence ID" value="JAH00461.1"/>
    <property type="molecule type" value="Transcribed_RNA"/>
</dbReference>
<proteinExistence type="predicted"/>
<protein>
    <submittedName>
        <fullName evidence="1">Uncharacterized protein</fullName>
    </submittedName>
</protein>
<reference evidence="1" key="2">
    <citation type="journal article" date="2015" name="Fish Shellfish Immunol.">
        <title>Early steps in the European eel (Anguilla anguilla)-Vibrio vulnificus interaction in the gills: Role of the RtxA13 toxin.</title>
        <authorList>
            <person name="Callol A."/>
            <person name="Pajuelo D."/>
            <person name="Ebbesson L."/>
            <person name="Teles M."/>
            <person name="MacKenzie S."/>
            <person name="Amaro C."/>
        </authorList>
    </citation>
    <scope>NUCLEOTIDE SEQUENCE</scope>
</reference>
<dbReference type="AlphaFoldDB" id="A0A0E9P752"/>
<accession>A0A0E9P752</accession>
<name>A0A0E9P752_ANGAN</name>
<sequence length="44" mass="5052">MEAFEAQQCAIQYEHEASSKLTAQWTIMSFSNTQPIMCMQHDAN</sequence>
<evidence type="ECO:0000313" key="1">
    <source>
        <dbReference type="EMBL" id="JAH00461.1"/>
    </source>
</evidence>
<reference evidence="1" key="1">
    <citation type="submission" date="2014-11" db="EMBL/GenBank/DDBJ databases">
        <authorList>
            <person name="Amaro Gonzalez C."/>
        </authorList>
    </citation>
    <scope>NUCLEOTIDE SEQUENCE</scope>
</reference>